<keyword evidence="4" id="KW-0238">DNA-binding</keyword>
<evidence type="ECO:0000256" key="3">
    <source>
        <dbReference type="ARBA" id="ARBA00023015"/>
    </source>
</evidence>
<dbReference type="GO" id="GO:0000981">
    <property type="term" value="F:DNA-binding transcription factor activity, RNA polymerase II-specific"/>
    <property type="evidence" value="ECO:0007669"/>
    <property type="project" value="InterPro"/>
</dbReference>
<sequence>MPDDASPGGVNNRTPARKKTTACRRCHSRKIKCSGGSPCDACVSSRHDHCIYISRNRKVKVAERYLQQVLAENAQLKRGTTLGSTSPVTVTTDVLHRQEESSSPEKNVSNPLMQERAWFVPYDVANPPVYISEAACTAFATRFRQSLAGFQGSAPHAPRTHYTQDENLLSALHSPVSWPSRTQAQLLLKVALININRSFHVVLTKPTLAGLDQLYEDSGSQSTLATCKFFALFALGEVYSSRAVVSSESNFPGMLYFMHSCSLLPILPERATLEHIEILILLSFFSYNLNRRNSAYLWIGSALRLSLTLGLHHNLPHTMVMDPVARQHRIRIWWTIYICDRMWGSKLGHPLMIPDSDITVDLPSFSGLTGEERMEFPDPEYIIASIKLAKIAGNIITNIYCRGQPPPFIHSVQKVLRDLNVWMADLPGSIRLAETGGCTPRHVVSLHLSFNQCVILATRPVLLHVFTKSRDGGFPANDMTPVTSTLADACLHTARHSNELLTQLWIEGALSTLGYFDAQYLFSSAVILAISSVSDADSDDKDRLESAAQLLRSMADSGNPSATEFCGHLDQVRCATDGSRPSATAVPSTSAAELRMSTYSTFDNTINPLTTEMALLDQPMQDFLTQAEFPFDYPNPVDLLHDTMLLRT</sequence>
<dbReference type="GO" id="GO:0005634">
    <property type="term" value="C:nucleus"/>
    <property type="evidence" value="ECO:0007669"/>
    <property type="project" value="UniProtKB-SubCell"/>
</dbReference>
<reference evidence="9" key="2">
    <citation type="submission" date="2015-01" db="EMBL/GenBank/DDBJ databases">
        <title>Evolutionary Origins and Diversification of the Mycorrhizal Mutualists.</title>
        <authorList>
            <consortium name="DOE Joint Genome Institute"/>
            <consortium name="Mycorrhizal Genomics Consortium"/>
            <person name="Kohler A."/>
            <person name="Kuo A."/>
            <person name="Nagy L.G."/>
            <person name="Floudas D."/>
            <person name="Copeland A."/>
            <person name="Barry K.W."/>
            <person name="Cichocki N."/>
            <person name="Veneault-Fourrey C."/>
            <person name="LaButti K."/>
            <person name="Lindquist E.A."/>
            <person name="Lipzen A."/>
            <person name="Lundell T."/>
            <person name="Morin E."/>
            <person name="Murat C."/>
            <person name="Riley R."/>
            <person name="Ohm R."/>
            <person name="Sun H."/>
            <person name="Tunlid A."/>
            <person name="Henrissat B."/>
            <person name="Grigoriev I.V."/>
            <person name="Hibbett D.S."/>
            <person name="Martin F."/>
        </authorList>
    </citation>
    <scope>NUCLEOTIDE SEQUENCE [LARGE SCALE GENOMIC DNA]</scope>
    <source>
        <strain evidence="9">Zn</strain>
    </source>
</reference>
<evidence type="ECO:0000256" key="4">
    <source>
        <dbReference type="ARBA" id="ARBA00023125"/>
    </source>
</evidence>
<dbReference type="GO" id="GO:0043565">
    <property type="term" value="F:sequence-specific DNA binding"/>
    <property type="evidence" value="ECO:0007669"/>
    <property type="project" value="TreeGrafter"/>
</dbReference>
<evidence type="ECO:0000256" key="6">
    <source>
        <dbReference type="ARBA" id="ARBA00023242"/>
    </source>
</evidence>
<dbReference type="InterPro" id="IPR007219">
    <property type="entry name" value="XnlR_reg_dom"/>
</dbReference>
<dbReference type="Pfam" id="PF00172">
    <property type="entry name" value="Zn_clus"/>
    <property type="match status" value="1"/>
</dbReference>
<dbReference type="InterPro" id="IPR036864">
    <property type="entry name" value="Zn2-C6_fun-type_DNA-bd_sf"/>
</dbReference>
<accession>A0A0C3H2Q6</accession>
<name>A0A0C3H2Q6_OIDMZ</name>
<dbReference type="SMART" id="SM00066">
    <property type="entry name" value="GAL4"/>
    <property type="match status" value="1"/>
</dbReference>
<evidence type="ECO:0000259" key="7">
    <source>
        <dbReference type="PROSITE" id="PS50048"/>
    </source>
</evidence>
<dbReference type="GO" id="GO:0045944">
    <property type="term" value="P:positive regulation of transcription by RNA polymerase II"/>
    <property type="evidence" value="ECO:0007669"/>
    <property type="project" value="TreeGrafter"/>
</dbReference>
<dbReference type="GO" id="GO:0008270">
    <property type="term" value="F:zinc ion binding"/>
    <property type="evidence" value="ECO:0007669"/>
    <property type="project" value="InterPro"/>
</dbReference>
<keyword evidence="2" id="KW-0479">Metal-binding</keyword>
<evidence type="ECO:0000313" key="8">
    <source>
        <dbReference type="EMBL" id="KIM96826.1"/>
    </source>
</evidence>
<reference evidence="8 9" key="1">
    <citation type="submission" date="2014-04" db="EMBL/GenBank/DDBJ databases">
        <authorList>
            <consortium name="DOE Joint Genome Institute"/>
            <person name="Kuo A."/>
            <person name="Martino E."/>
            <person name="Perotto S."/>
            <person name="Kohler A."/>
            <person name="Nagy L.G."/>
            <person name="Floudas D."/>
            <person name="Copeland A."/>
            <person name="Barry K.W."/>
            <person name="Cichocki N."/>
            <person name="Veneault-Fourrey C."/>
            <person name="LaButti K."/>
            <person name="Lindquist E.A."/>
            <person name="Lipzen A."/>
            <person name="Lundell T."/>
            <person name="Morin E."/>
            <person name="Murat C."/>
            <person name="Sun H."/>
            <person name="Tunlid A."/>
            <person name="Henrissat B."/>
            <person name="Grigoriev I.V."/>
            <person name="Hibbett D.S."/>
            <person name="Martin F."/>
            <person name="Nordberg H.P."/>
            <person name="Cantor M.N."/>
            <person name="Hua S.X."/>
        </authorList>
    </citation>
    <scope>NUCLEOTIDE SEQUENCE [LARGE SCALE GENOMIC DNA]</scope>
    <source>
        <strain evidence="8 9">Zn</strain>
    </source>
</reference>
<dbReference type="CDD" id="cd12148">
    <property type="entry name" value="fungal_TF_MHR"/>
    <property type="match status" value="1"/>
</dbReference>
<dbReference type="PANTHER" id="PTHR47540:SF6">
    <property type="entry name" value="ZN(II)2CYS6 TRANSCRIPTION FACTOR (EUROFUNG)"/>
    <property type="match status" value="1"/>
</dbReference>
<dbReference type="Proteomes" id="UP000054321">
    <property type="component" value="Unassembled WGS sequence"/>
</dbReference>
<dbReference type="Gene3D" id="4.10.240.10">
    <property type="entry name" value="Zn(2)-C6 fungal-type DNA-binding domain"/>
    <property type="match status" value="1"/>
</dbReference>
<evidence type="ECO:0000256" key="1">
    <source>
        <dbReference type="ARBA" id="ARBA00004123"/>
    </source>
</evidence>
<keyword evidence="5" id="KW-0804">Transcription</keyword>
<dbReference type="InterPro" id="IPR051711">
    <property type="entry name" value="Stress_Response_Reg"/>
</dbReference>
<dbReference type="OrthoDB" id="3990906at2759"/>
<dbReference type="FunCoup" id="A0A0C3H2Q6">
    <property type="interactions" value="534"/>
</dbReference>
<dbReference type="STRING" id="913774.A0A0C3H2Q6"/>
<dbReference type="InParanoid" id="A0A0C3H2Q6"/>
<keyword evidence="6" id="KW-0539">Nucleus</keyword>
<dbReference type="SUPFAM" id="SSF57701">
    <property type="entry name" value="Zn2/Cys6 DNA-binding domain"/>
    <property type="match status" value="1"/>
</dbReference>
<dbReference type="AlphaFoldDB" id="A0A0C3H2Q6"/>
<keyword evidence="3" id="KW-0805">Transcription regulation</keyword>
<evidence type="ECO:0000256" key="5">
    <source>
        <dbReference type="ARBA" id="ARBA00023163"/>
    </source>
</evidence>
<protein>
    <recommendedName>
        <fullName evidence="7">Zn(2)-C6 fungal-type domain-containing protein</fullName>
    </recommendedName>
</protein>
<dbReference type="PROSITE" id="PS00463">
    <property type="entry name" value="ZN2_CY6_FUNGAL_1"/>
    <property type="match status" value="1"/>
</dbReference>
<feature type="domain" description="Zn(2)-C6 fungal-type" evidence="7">
    <location>
        <begin position="22"/>
        <end position="52"/>
    </location>
</feature>
<dbReference type="PROSITE" id="PS50048">
    <property type="entry name" value="ZN2_CY6_FUNGAL_2"/>
    <property type="match status" value="1"/>
</dbReference>
<dbReference type="HOGENOM" id="CLU_006926_1_1_1"/>
<dbReference type="Pfam" id="PF04082">
    <property type="entry name" value="Fungal_trans"/>
    <property type="match status" value="1"/>
</dbReference>
<comment type="subcellular location">
    <subcellularLocation>
        <location evidence="1">Nucleus</location>
    </subcellularLocation>
</comment>
<dbReference type="EMBL" id="KN832883">
    <property type="protein sequence ID" value="KIM96826.1"/>
    <property type="molecule type" value="Genomic_DNA"/>
</dbReference>
<organism evidence="8 9">
    <name type="scientific">Oidiodendron maius (strain Zn)</name>
    <dbReference type="NCBI Taxonomy" id="913774"/>
    <lineage>
        <taxon>Eukaryota</taxon>
        <taxon>Fungi</taxon>
        <taxon>Dikarya</taxon>
        <taxon>Ascomycota</taxon>
        <taxon>Pezizomycotina</taxon>
        <taxon>Leotiomycetes</taxon>
        <taxon>Leotiomycetes incertae sedis</taxon>
        <taxon>Myxotrichaceae</taxon>
        <taxon>Oidiodendron</taxon>
    </lineage>
</organism>
<evidence type="ECO:0000313" key="9">
    <source>
        <dbReference type="Proteomes" id="UP000054321"/>
    </source>
</evidence>
<proteinExistence type="predicted"/>
<evidence type="ECO:0000256" key="2">
    <source>
        <dbReference type="ARBA" id="ARBA00022723"/>
    </source>
</evidence>
<dbReference type="PANTHER" id="PTHR47540">
    <property type="entry name" value="THIAMINE REPRESSIBLE GENES REGULATORY PROTEIN THI5"/>
    <property type="match status" value="1"/>
</dbReference>
<keyword evidence="9" id="KW-1185">Reference proteome</keyword>
<dbReference type="InterPro" id="IPR001138">
    <property type="entry name" value="Zn2Cys6_DnaBD"/>
</dbReference>
<dbReference type="SMART" id="SM00906">
    <property type="entry name" value="Fungal_trans"/>
    <property type="match status" value="1"/>
</dbReference>
<gene>
    <name evidence="8" type="ORF">OIDMADRAFT_182956</name>
</gene>
<dbReference type="GO" id="GO:0006351">
    <property type="term" value="P:DNA-templated transcription"/>
    <property type="evidence" value="ECO:0007669"/>
    <property type="project" value="InterPro"/>
</dbReference>
<dbReference type="CDD" id="cd00067">
    <property type="entry name" value="GAL4"/>
    <property type="match status" value="1"/>
</dbReference>